<keyword evidence="1" id="KW-0812">Transmembrane</keyword>
<feature type="transmembrane region" description="Helical" evidence="1">
    <location>
        <begin position="97"/>
        <end position="114"/>
    </location>
</feature>
<organism evidence="2">
    <name type="scientific">Harvfovirus sp</name>
    <dbReference type="NCBI Taxonomy" id="2487768"/>
    <lineage>
        <taxon>Viruses</taxon>
        <taxon>Varidnaviria</taxon>
        <taxon>Bamfordvirae</taxon>
        <taxon>Nucleocytoviricota</taxon>
        <taxon>Megaviricetes</taxon>
        <taxon>Imitervirales</taxon>
        <taxon>Mimiviridae</taxon>
        <taxon>Klosneuvirinae</taxon>
    </lineage>
</organism>
<keyword evidence="1" id="KW-0472">Membrane</keyword>
<protein>
    <submittedName>
        <fullName evidence="2">Uncharacterized protein</fullName>
    </submittedName>
</protein>
<proteinExistence type="predicted"/>
<accession>A0A3G5A7G2</accession>
<feature type="transmembrane region" description="Helical" evidence="1">
    <location>
        <begin position="188"/>
        <end position="205"/>
    </location>
</feature>
<gene>
    <name evidence="2" type="ORF">Harvfovirus61_6</name>
</gene>
<feature type="transmembrane region" description="Helical" evidence="1">
    <location>
        <begin position="32"/>
        <end position="52"/>
    </location>
</feature>
<evidence type="ECO:0000313" key="2">
    <source>
        <dbReference type="EMBL" id="AYV81783.1"/>
    </source>
</evidence>
<feature type="transmembrane region" description="Helical" evidence="1">
    <location>
        <begin position="140"/>
        <end position="156"/>
    </location>
</feature>
<sequence>MCWSFEVSLLSGLFSYTVGFYLWLRNYQNDRWHAILLFVFTAIQFWEAGLWWCKNNNKMNAPYVLLAVTFLIPLTLALEPVASLYGAHYLGKNIDTYDIMIYIGVFIYLFYTLIKDNPYPNVIRNDGIEYSKPSTDDSQFPLIIFLCLVVYPLLKYSDFNKFYILMTVILFTTLCLAMLRQHAIASQWCLYSNIFAAIALFYPYIASSSPIAA</sequence>
<evidence type="ECO:0000256" key="1">
    <source>
        <dbReference type="SAM" id="Phobius"/>
    </source>
</evidence>
<keyword evidence="1" id="KW-1133">Transmembrane helix</keyword>
<feature type="transmembrane region" description="Helical" evidence="1">
    <location>
        <begin position="7"/>
        <end position="26"/>
    </location>
</feature>
<feature type="transmembrane region" description="Helical" evidence="1">
    <location>
        <begin position="64"/>
        <end position="85"/>
    </location>
</feature>
<feature type="transmembrane region" description="Helical" evidence="1">
    <location>
        <begin position="162"/>
        <end position="179"/>
    </location>
</feature>
<reference evidence="2" key="1">
    <citation type="submission" date="2018-10" db="EMBL/GenBank/DDBJ databases">
        <title>Hidden diversity of soil giant viruses.</title>
        <authorList>
            <person name="Schulz F."/>
            <person name="Alteio L."/>
            <person name="Goudeau D."/>
            <person name="Ryan E.M."/>
            <person name="Malmstrom R.R."/>
            <person name="Blanchard J."/>
            <person name="Woyke T."/>
        </authorList>
    </citation>
    <scope>NUCLEOTIDE SEQUENCE</scope>
    <source>
        <strain evidence="2">HAV1</strain>
    </source>
</reference>
<dbReference type="EMBL" id="MK072303">
    <property type="protein sequence ID" value="AYV81783.1"/>
    <property type="molecule type" value="Genomic_DNA"/>
</dbReference>
<name>A0A3G5A7G2_9VIRU</name>